<accession>A0A2Z4LNY4</accession>
<dbReference type="SUPFAM" id="SSF54427">
    <property type="entry name" value="NTF2-like"/>
    <property type="match status" value="1"/>
</dbReference>
<proteinExistence type="predicted"/>
<dbReference type="Gene3D" id="3.10.450.50">
    <property type="match status" value="1"/>
</dbReference>
<name>A0A2Z4LNY4_9FLAO</name>
<protein>
    <recommendedName>
        <fullName evidence="1">SnoaL-like domain-containing protein</fullName>
    </recommendedName>
</protein>
<sequence length="124" mass="14454">MRAGKIIHRFMAAYNERDLEKFLGFMHPEFTSCLFESQHCLCSGIEDARKVYGRRFGKNKQLFVTTLNRIINDNIVVESQIIEGFDDNKTIHAIAIFELQNDKVKRASFVRREILTKDNISVLE</sequence>
<dbReference type="Pfam" id="PF12680">
    <property type="entry name" value="SnoaL_2"/>
    <property type="match status" value="1"/>
</dbReference>
<feature type="domain" description="SnoaL-like" evidence="1">
    <location>
        <begin position="8"/>
        <end position="106"/>
    </location>
</feature>
<dbReference type="AlphaFoldDB" id="A0A2Z4LNY4"/>
<gene>
    <name evidence="2" type="ORF">HME9304_00505</name>
</gene>
<dbReference type="InterPro" id="IPR032710">
    <property type="entry name" value="NTF2-like_dom_sf"/>
</dbReference>
<dbReference type="OrthoDB" id="9797498at2"/>
<dbReference type="Proteomes" id="UP000248536">
    <property type="component" value="Chromosome"/>
</dbReference>
<dbReference type="KEGG" id="spon:HME9304_00505"/>
<reference evidence="2 3" key="1">
    <citation type="submission" date="2018-06" db="EMBL/GenBank/DDBJ databases">
        <title>Spongiibacterium sp. HME9304 Genome sequencing and assembly.</title>
        <authorList>
            <person name="Kang H."/>
            <person name="Kim H."/>
            <person name="Joh K."/>
        </authorList>
    </citation>
    <scope>NUCLEOTIDE SEQUENCE [LARGE SCALE GENOMIC DNA]</scope>
    <source>
        <strain evidence="2 3">HME9304</strain>
    </source>
</reference>
<dbReference type="InterPro" id="IPR037401">
    <property type="entry name" value="SnoaL-like"/>
</dbReference>
<dbReference type="RefSeq" id="WP_112377083.1">
    <property type="nucleotide sequence ID" value="NZ_CP030104.1"/>
</dbReference>
<evidence type="ECO:0000313" key="3">
    <source>
        <dbReference type="Proteomes" id="UP000248536"/>
    </source>
</evidence>
<keyword evidence="3" id="KW-1185">Reference proteome</keyword>
<organism evidence="2 3">
    <name type="scientific">Flagellimonas maritima</name>
    <dbReference type="NCBI Taxonomy" id="1383885"/>
    <lineage>
        <taxon>Bacteria</taxon>
        <taxon>Pseudomonadati</taxon>
        <taxon>Bacteroidota</taxon>
        <taxon>Flavobacteriia</taxon>
        <taxon>Flavobacteriales</taxon>
        <taxon>Flavobacteriaceae</taxon>
        <taxon>Flagellimonas</taxon>
    </lineage>
</organism>
<evidence type="ECO:0000259" key="1">
    <source>
        <dbReference type="Pfam" id="PF12680"/>
    </source>
</evidence>
<dbReference type="EMBL" id="CP030104">
    <property type="protein sequence ID" value="AWX43516.1"/>
    <property type="molecule type" value="Genomic_DNA"/>
</dbReference>
<evidence type="ECO:0000313" key="2">
    <source>
        <dbReference type="EMBL" id="AWX43516.1"/>
    </source>
</evidence>